<evidence type="ECO:0008006" key="4">
    <source>
        <dbReference type="Google" id="ProtNLM"/>
    </source>
</evidence>
<dbReference type="AlphaFoldDB" id="A0A927GRW4"/>
<organism evidence="2 3">
    <name type="scientific">Paenibacillus sabuli</name>
    <dbReference type="NCBI Taxonomy" id="2772509"/>
    <lineage>
        <taxon>Bacteria</taxon>
        <taxon>Bacillati</taxon>
        <taxon>Bacillota</taxon>
        <taxon>Bacilli</taxon>
        <taxon>Bacillales</taxon>
        <taxon>Paenibacillaceae</taxon>
        <taxon>Paenibacillus</taxon>
    </lineage>
</organism>
<name>A0A927GRW4_9BACL</name>
<evidence type="ECO:0000313" key="3">
    <source>
        <dbReference type="Proteomes" id="UP000621560"/>
    </source>
</evidence>
<feature type="chain" id="PRO_5039193037" description="DUF5067 domain-containing protein" evidence="1">
    <location>
        <begin position="21"/>
        <end position="169"/>
    </location>
</feature>
<comment type="caution">
    <text evidence="2">The sequence shown here is derived from an EMBL/GenBank/DDBJ whole genome shotgun (WGS) entry which is preliminary data.</text>
</comment>
<dbReference type="RefSeq" id="WP_190918194.1">
    <property type="nucleotide sequence ID" value="NZ_JACXIZ010000020.1"/>
</dbReference>
<sequence>MRRRGSTLLGSLMLVLVAGCAEETRTDTIFQAAGESWEATVYGAVVAEDKLDYFSIEYTYLGEPDDLERFDRIVFAQGTSLGTQVVNLYDPTYKKRRIEEGRYDVANEDENGILVEDIRNKELPTFVIDYRLQESGEMNTLDYIEMGDVSLQLVWEAEGERYEDTIRGQ</sequence>
<keyword evidence="1" id="KW-0732">Signal</keyword>
<proteinExistence type="predicted"/>
<accession>A0A927GRW4</accession>
<keyword evidence="3" id="KW-1185">Reference proteome</keyword>
<evidence type="ECO:0000313" key="2">
    <source>
        <dbReference type="EMBL" id="MBD2846074.1"/>
    </source>
</evidence>
<feature type="signal peptide" evidence="1">
    <location>
        <begin position="1"/>
        <end position="20"/>
    </location>
</feature>
<protein>
    <recommendedName>
        <fullName evidence="4">DUF5067 domain-containing protein</fullName>
    </recommendedName>
</protein>
<dbReference type="PROSITE" id="PS51257">
    <property type="entry name" value="PROKAR_LIPOPROTEIN"/>
    <property type="match status" value="1"/>
</dbReference>
<dbReference type="Proteomes" id="UP000621560">
    <property type="component" value="Unassembled WGS sequence"/>
</dbReference>
<dbReference type="EMBL" id="JACXIZ010000020">
    <property type="protein sequence ID" value="MBD2846074.1"/>
    <property type="molecule type" value="Genomic_DNA"/>
</dbReference>
<reference evidence="2" key="1">
    <citation type="submission" date="2020-09" db="EMBL/GenBank/DDBJ databases">
        <title>A novel bacterium of genus Paenibacillus, isolated from South China Sea.</title>
        <authorList>
            <person name="Huang H."/>
            <person name="Mo K."/>
            <person name="Hu Y."/>
        </authorList>
    </citation>
    <scope>NUCLEOTIDE SEQUENCE</scope>
    <source>
        <strain evidence="2">IB182496</strain>
    </source>
</reference>
<gene>
    <name evidence="2" type="ORF">IDH44_12790</name>
</gene>
<evidence type="ECO:0000256" key="1">
    <source>
        <dbReference type="SAM" id="SignalP"/>
    </source>
</evidence>